<protein>
    <submittedName>
        <fullName evidence="1">Uncharacterized protein</fullName>
    </submittedName>
</protein>
<comment type="caution">
    <text evidence="1">The sequence shown here is derived from an EMBL/GenBank/DDBJ whole genome shotgun (WGS) entry which is preliminary data.</text>
</comment>
<evidence type="ECO:0000313" key="2">
    <source>
        <dbReference type="Proteomes" id="UP001205560"/>
    </source>
</evidence>
<gene>
    <name evidence="1" type="ORF">NX782_03010</name>
</gene>
<evidence type="ECO:0000313" key="1">
    <source>
        <dbReference type="EMBL" id="MCS0588171.1"/>
    </source>
</evidence>
<sequence>MMKGPSVIGLLLVLALVLVLALSRFRTGSSVDRCLILDGRWNEQAVACARQAWPEDRSRGRE</sequence>
<reference evidence="1 2" key="1">
    <citation type="submission" date="2022-08" db="EMBL/GenBank/DDBJ databases">
        <title>Reclassification of Massilia species as members of the genera Telluria, Duganella, Pseudoduganella, Mokoshia gen. nov. and Zemynaea gen. nov. using orthogonal and non-orthogonal genome-based approaches.</title>
        <authorList>
            <person name="Bowman J.P."/>
        </authorList>
    </citation>
    <scope>NUCLEOTIDE SEQUENCE [LARGE SCALE GENOMIC DNA]</scope>
    <source>
        <strain evidence="1 2">LMG 28164</strain>
    </source>
</reference>
<keyword evidence="2" id="KW-1185">Reference proteome</keyword>
<dbReference type="RefSeq" id="WP_258844013.1">
    <property type="nucleotide sequence ID" value="NZ_JANUGX010000002.1"/>
</dbReference>
<organism evidence="1 2">
    <name type="scientific">Massilia norwichensis</name>
    <dbReference type="NCBI Taxonomy" id="1442366"/>
    <lineage>
        <taxon>Bacteria</taxon>
        <taxon>Pseudomonadati</taxon>
        <taxon>Pseudomonadota</taxon>
        <taxon>Betaproteobacteria</taxon>
        <taxon>Burkholderiales</taxon>
        <taxon>Oxalobacteraceae</taxon>
        <taxon>Telluria group</taxon>
        <taxon>Massilia</taxon>
    </lineage>
</organism>
<proteinExistence type="predicted"/>
<name>A0ABT2A1W2_9BURK</name>
<dbReference type="Proteomes" id="UP001205560">
    <property type="component" value="Unassembled WGS sequence"/>
</dbReference>
<accession>A0ABT2A1W2</accession>
<dbReference type="EMBL" id="JANUGX010000002">
    <property type="protein sequence ID" value="MCS0588171.1"/>
    <property type="molecule type" value="Genomic_DNA"/>
</dbReference>